<sequence>MSKEDDYEKNSPTKIEINTELVLNDRELELTKSYLRKIDLHILPIVVIMYIASSLDRGNIGVALTNGLVKSLNLSSTEQANVTSLFTIFYIAFEAPANALLKRFKPRIWFAFIVCGWSLCCMYLSIAKSAIDFTIFRCLLGVFEAGFTPGIVAYLPYWYVKSEIGSRMSIFFMALPIAGILGGPVGASLVKVKSNVLKPYQILFLTEGSITLFLGILIFFLLYDYPETFSHFTPEEKAVALRRISASQGLASKSKVTFKQTLAAFMDWKIYAFSFITFGPNNCLVIFGYFGPTIIKGMGYSTVTATYMSGIPYAFGLIGSFLSIYLISRVKIYKVYFMLTPIIILGFCLAAFTRIGALRMAGLCMSNFATCAVISFGATWMSVNCGSVPKRMISTAIYLTISGFAGFVTPYMFTTKQAPDYVAGNVFAIAMLGLTLILSVVLKFYFVYQNKKRDENPVDVSHLSEKEQQDLNDQHPNFRYVL</sequence>
<feature type="transmembrane region" description="Helical" evidence="6">
    <location>
        <begin position="80"/>
        <end position="101"/>
    </location>
</feature>
<evidence type="ECO:0000256" key="3">
    <source>
        <dbReference type="ARBA" id="ARBA00022692"/>
    </source>
</evidence>
<dbReference type="InterPro" id="IPR011701">
    <property type="entry name" value="MFS"/>
</dbReference>
<dbReference type="OrthoDB" id="2250022at2759"/>
<dbReference type="SUPFAM" id="SSF103473">
    <property type="entry name" value="MFS general substrate transporter"/>
    <property type="match status" value="1"/>
</dbReference>
<keyword evidence="2" id="KW-0813">Transport</keyword>
<keyword evidence="4 6" id="KW-1133">Transmembrane helix</keyword>
<feature type="transmembrane region" description="Helical" evidence="6">
    <location>
        <begin position="202"/>
        <end position="223"/>
    </location>
</feature>
<feature type="transmembrane region" description="Helical" evidence="6">
    <location>
        <begin position="170"/>
        <end position="190"/>
    </location>
</feature>
<feature type="transmembrane region" description="Helical" evidence="6">
    <location>
        <begin position="133"/>
        <end position="158"/>
    </location>
</feature>
<dbReference type="Pfam" id="PF07690">
    <property type="entry name" value="MFS_1"/>
    <property type="match status" value="1"/>
</dbReference>
<evidence type="ECO:0000256" key="2">
    <source>
        <dbReference type="ARBA" id="ARBA00022448"/>
    </source>
</evidence>
<gene>
    <name evidence="8" type="ORF">AYI68_g7442</name>
</gene>
<feature type="transmembrane region" description="Helical" evidence="6">
    <location>
        <begin position="40"/>
        <end position="60"/>
    </location>
</feature>
<evidence type="ECO:0000313" key="8">
    <source>
        <dbReference type="EMBL" id="OLY78508.1"/>
    </source>
</evidence>
<dbReference type="EMBL" id="LSSL01006268">
    <property type="protein sequence ID" value="OLY78508.1"/>
    <property type="molecule type" value="Genomic_DNA"/>
</dbReference>
<reference evidence="8 9" key="1">
    <citation type="journal article" date="2016" name="Mol. Biol. Evol.">
        <title>Genome-Wide Survey of Gut Fungi (Harpellales) Reveals the First Horizontally Transferred Ubiquitin Gene from a Mosquito Host.</title>
        <authorList>
            <person name="Wang Y."/>
            <person name="White M.M."/>
            <person name="Kvist S."/>
            <person name="Moncalvo J.M."/>
        </authorList>
    </citation>
    <scope>NUCLEOTIDE SEQUENCE [LARGE SCALE GENOMIC DNA]</scope>
    <source>
        <strain evidence="8 9">ALG-7-W6</strain>
    </source>
</reference>
<evidence type="ECO:0000256" key="4">
    <source>
        <dbReference type="ARBA" id="ARBA00022989"/>
    </source>
</evidence>
<keyword evidence="9" id="KW-1185">Reference proteome</keyword>
<dbReference type="Gene3D" id="1.20.1250.20">
    <property type="entry name" value="MFS general substrate transporter like domains"/>
    <property type="match status" value="1"/>
</dbReference>
<feature type="transmembrane region" description="Helical" evidence="6">
    <location>
        <begin position="360"/>
        <end position="383"/>
    </location>
</feature>
<dbReference type="Proteomes" id="UP000187455">
    <property type="component" value="Unassembled WGS sequence"/>
</dbReference>
<evidence type="ECO:0000313" key="9">
    <source>
        <dbReference type="Proteomes" id="UP000187455"/>
    </source>
</evidence>
<dbReference type="STRING" id="133383.A0A1R0GNQ9"/>
<keyword evidence="3 6" id="KW-0812">Transmembrane</keyword>
<evidence type="ECO:0000256" key="6">
    <source>
        <dbReference type="SAM" id="Phobius"/>
    </source>
</evidence>
<feature type="transmembrane region" description="Helical" evidence="6">
    <location>
        <begin position="335"/>
        <end position="354"/>
    </location>
</feature>
<proteinExistence type="predicted"/>
<feature type="domain" description="Major facilitator superfamily (MFS) profile" evidence="7">
    <location>
        <begin position="42"/>
        <end position="451"/>
    </location>
</feature>
<dbReference type="PROSITE" id="PS50850">
    <property type="entry name" value="MFS"/>
    <property type="match status" value="1"/>
</dbReference>
<dbReference type="InterPro" id="IPR020846">
    <property type="entry name" value="MFS_dom"/>
</dbReference>
<name>A0A1R0GNQ9_9FUNG</name>
<feature type="transmembrane region" description="Helical" evidence="6">
    <location>
        <begin position="310"/>
        <end position="328"/>
    </location>
</feature>
<comment type="subcellular location">
    <subcellularLocation>
        <location evidence="1">Membrane</location>
        <topology evidence="1">Multi-pass membrane protein</topology>
    </subcellularLocation>
</comment>
<dbReference type="PANTHER" id="PTHR43791">
    <property type="entry name" value="PERMEASE-RELATED"/>
    <property type="match status" value="1"/>
</dbReference>
<feature type="transmembrane region" description="Helical" evidence="6">
    <location>
        <begin position="270"/>
        <end position="290"/>
    </location>
</feature>
<accession>A0A1R0GNQ9</accession>
<protein>
    <submittedName>
        <fullName evidence="8">Putative transporter</fullName>
    </submittedName>
</protein>
<dbReference type="InterPro" id="IPR036259">
    <property type="entry name" value="MFS_trans_sf"/>
</dbReference>
<dbReference type="PANTHER" id="PTHR43791:SF36">
    <property type="entry name" value="TRANSPORTER, PUTATIVE (AFU_ORTHOLOGUE AFUA_6G08340)-RELATED"/>
    <property type="match status" value="1"/>
</dbReference>
<feature type="transmembrane region" description="Helical" evidence="6">
    <location>
        <begin position="108"/>
        <end position="127"/>
    </location>
</feature>
<evidence type="ECO:0000256" key="5">
    <source>
        <dbReference type="ARBA" id="ARBA00023136"/>
    </source>
</evidence>
<feature type="transmembrane region" description="Helical" evidence="6">
    <location>
        <begin position="425"/>
        <end position="446"/>
    </location>
</feature>
<keyword evidence="5 6" id="KW-0472">Membrane</keyword>
<dbReference type="AlphaFoldDB" id="A0A1R0GNQ9"/>
<evidence type="ECO:0000259" key="7">
    <source>
        <dbReference type="PROSITE" id="PS50850"/>
    </source>
</evidence>
<organism evidence="8 9">
    <name type="scientific">Smittium mucronatum</name>
    <dbReference type="NCBI Taxonomy" id="133383"/>
    <lineage>
        <taxon>Eukaryota</taxon>
        <taxon>Fungi</taxon>
        <taxon>Fungi incertae sedis</taxon>
        <taxon>Zoopagomycota</taxon>
        <taxon>Kickxellomycotina</taxon>
        <taxon>Harpellomycetes</taxon>
        <taxon>Harpellales</taxon>
        <taxon>Legeriomycetaceae</taxon>
        <taxon>Smittium</taxon>
    </lineage>
</organism>
<dbReference type="GO" id="GO:0022857">
    <property type="term" value="F:transmembrane transporter activity"/>
    <property type="evidence" value="ECO:0007669"/>
    <property type="project" value="InterPro"/>
</dbReference>
<feature type="transmembrane region" description="Helical" evidence="6">
    <location>
        <begin position="395"/>
        <end position="413"/>
    </location>
</feature>
<evidence type="ECO:0000256" key="1">
    <source>
        <dbReference type="ARBA" id="ARBA00004141"/>
    </source>
</evidence>
<comment type="caution">
    <text evidence="8">The sequence shown here is derived from an EMBL/GenBank/DDBJ whole genome shotgun (WGS) entry which is preliminary data.</text>
</comment>
<dbReference type="GO" id="GO:0016020">
    <property type="term" value="C:membrane"/>
    <property type="evidence" value="ECO:0007669"/>
    <property type="project" value="UniProtKB-SubCell"/>
</dbReference>